<dbReference type="Proteomes" id="UP000242432">
    <property type="component" value="Unassembled WGS sequence"/>
</dbReference>
<dbReference type="Pfam" id="PF03806">
    <property type="entry name" value="ABG_transport"/>
    <property type="match status" value="1"/>
</dbReference>
<proteinExistence type="predicted"/>
<keyword evidence="3" id="KW-1185">Reference proteome</keyword>
<feature type="transmembrane region" description="Helical" evidence="1">
    <location>
        <begin position="418"/>
        <end position="436"/>
    </location>
</feature>
<feature type="transmembrane region" description="Helical" evidence="1">
    <location>
        <begin position="33"/>
        <end position="51"/>
    </location>
</feature>
<keyword evidence="1" id="KW-1133">Transmembrane helix</keyword>
<feature type="transmembrane region" description="Helical" evidence="1">
    <location>
        <begin position="390"/>
        <end position="411"/>
    </location>
</feature>
<name>A0A1T4V8Y8_9GAMM</name>
<evidence type="ECO:0000313" key="2">
    <source>
        <dbReference type="EMBL" id="SKA61373.1"/>
    </source>
</evidence>
<feature type="transmembrane region" description="Helical" evidence="1">
    <location>
        <begin position="92"/>
        <end position="114"/>
    </location>
</feature>
<accession>A0A1T4V8Y8</accession>
<gene>
    <name evidence="2" type="ORF">SAMN02745213_01076</name>
</gene>
<dbReference type="GO" id="GO:0015558">
    <property type="term" value="F:secondary active p-aminobenzoyl-glutamate transmembrane transporter activity"/>
    <property type="evidence" value="ECO:0007669"/>
    <property type="project" value="InterPro"/>
</dbReference>
<dbReference type="EMBL" id="FUXX01000014">
    <property type="protein sequence ID" value="SKA61373.1"/>
    <property type="molecule type" value="Genomic_DNA"/>
</dbReference>
<keyword evidence="1" id="KW-0812">Transmembrane</keyword>
<feature type="transmembrane region" description="Helical" evidence="1">
    <location>
        <begin position="352"/>
        <end position="370"/>
    </location>
</feature>
<feature type="transmembrane region" description="Helical" evidence="1">
    <location>
        <begin position="448"/>
        <end position="467"/>
    </location>
</feature>
<dbReference type="STRING" id="83771.SAMN02910357_00821"/>
<protein>
    <submittedName>
        <fullName evidence="2">Aminobenzoyl-glutamate transport protein</fullName>
    </submittedName>
</protein>
<dbReference type="PANTHER" id="PTHR30282:SF1">
    <property type="entry name" value="ABGT FAMILY TRANSPORTER"/>
    <property type="match status" value="1"/>
</dbReference>
<sequence>MTDIQNNSQPNLFNRFLNLIESLGNKLPHITMLFIYALIVTMIISSLLSFVDFDYIHPTTKEKIQILNMLAPANVLDLIVNSVKNFMGFPPLGITIVATLGIGIAEGSGFVNVLIKKFLSVTPRKILTPTVIFISIVCHLVSDSAYTILMPVSALMFYSCGRHPLAGIACSFAGLAGGFTASFTPSIIDPVMQSFTEAASHIIDPDYSVNVLCNYFYALGGTIFVILSVWYVTDKIIEPRLMRTMPLDLDIKEDKNLAVTPVSAKENHAFKFAISTVIGLLALLFILCYPENSMLRAPDGTLTSPKAPVMMGLVPLLFIFFSLPGIVYGYAAGTFKNANDVIRSMEHIMNMLISFIVFCFFAGQFLYVFGHSNIGSLLAISGAEFLKNMGLPSGITLLGIIILTGCLNLLITSATSKWAILSTIFVPMLMMLGISPELTQAAFRVSDSAVNVCTPMFAFYPLLISYCQRYCKKAGVGTLSSMMLPYTFALMIVLTIVLYLYWFIGIPLGFQSGFDYPSSMFPQGH</sequence>
<feature type="transmembrane region" description="Helical" evidence="1">
    <location>
        <begin position="215"/>
        <end position="233"/>
    </location>
</feature>
<dbReference type="AlphaFoldDB" id="A0A1T4V8Y8"/>
<dbReference type="GO" id="GO:1902604">
    <property type="term" value="P:p-aminobenzoyl-glutamate transmembrane transport"/>
    <property type="evidence" value="ECO:0007669"/>
    <property type="project" value="InterPro"/>
</dbReference>
<evidence type="ECO:0000313" key="3">
    <source>
        <dbReference type="Proteomes" id="UP000242432"/>
    </source>
</evidence>
<feature type="transmembrane region" description="Helical" evidence="1">
    <location>
        <begin position="269"/>
        <end position="289"/>
    </location>
</feature>
<feature type="transmembrane region" description="Helical" evidence="1">
    <location>
        <begin position="488"/>
        <end position="510"/>
    </location>
</feature>
<dbReference type="InterPro" id="IPR004697">
    <property type="entry name" value="AbgT"/>
</dbReference>
<evidence type="ECO:0000256" key="1">
    <source>
        <dbReference type="SAM" id="Phobius"/>
    </source>
</evidence>
<reference evidence="3" key="1">
    <citation type="submission" date="2017-02" db="EMBL/GenBank/DDBJ databases">
        <authorList>
            <person name="Varghese N."/>
            <person name="Submissions S."/>
        </authorList>
    </citation>
    <scope>NUCLEOTIDE SEQUENCE [LARGE SCALE GENOMIC DNA]</scope>
    <source>
        <strain evidence="3">DSM 3072</strain>
    </source>
</reference>
<dbReference type="RefSeq" id="WP_078928581.1">
    <property type="nucleotide sequence ID" value="NZ_FUXX01000014.1"/>
</dbReference>
<organism evidence="2 3">
    <name type="scientific">Succinivibrio dextrinosolvens DSM 3072</name>
    <dbReference type="NCBI Taxonomy" id="1123324"/>
    <lineage>
        <taxon>Bacteria</taxon>
        <taxon>Pseudomonadati</taxon>
        <taxon>Pseudomonadota</taxon>
        <taxon>Gammaproteobacteria</taxon>
        <taxon>Aeromonadales</taxon>
        <taxon>Succinivibrionaceae</taxon>
        <taxon>Succinivibrio</taxon>
    </lineage>
</organism>
<feature type="transmembrane region" description="Helical" evidence="1">
    <location>
        <begin position="126"/>
        <end position="149"/>
    </location>
</feature>
<keyword evidence="1" id="KW-0472">Membrane</keyword>
<dbReference type="PANTHER" id="PTHR30282">
    <property type="entry name" value="P-AMINOBENZOYL GLUTAMATE TRANSPORTER"/>
    <property type="match status" value="1"/>
</dbReference>
<feature type="transmembrane region" description="Helical" evidence="1">
    <location>
        <begin position="309"/>
        <end position="331"/>
    </location>
</feature>